<organism evidence="3 4">
    <name type="scientific">Botryotinia fuckeliana (strain T4)</name>
    <name type="common">Noble rot fungus</name>
    <name type="synonym">Botrytis cinerea</name>
    <dbReference type="NCBI Taxonomy" id="999810"/>
    <lineage>
        <taxon>Eukaryota</taxon>
        <taxon>Fungi</taxon>
        <taxon>Dikarya</taxon>
        <taxon>Ascomycota</taxon>
        <taxon>Pezizomycotina</taxon>
        <taxon>Leotiomycetes</taxon>
        <taxon>Helotiales</taxon>
        <taxon>Sclerotiniaceae</taxon>
        <taxon>Botrytis</taxon>
    </lineage>
</organism>
<dbReference type="PANTHER" id="PTHR38122">
    <property type="entry name" value="GLYCOPROTEIN X"/>
    <property type="match status" value="1"/>
</dbReference>
<dbReference type="InParanoid" id="G2XUX5"/>
<evidence type="ECO:0000256" key="1">
    <source>
        <dbReference type="SAM" id="MobiDB-lite"/>
    </source>
</evidence>
<sequence>MYRCSAAGLGVCGFRWLRIAKGIGGHRDNAYIEAIKTGRTPELCLSTSSFVSDYDSCTACVKANSADSAVTIKNSLEPKFGQFLQYCALLNASSIASSTAESTTVATTLSVASSLLSSLPNFTTTLSSSTSTPSGSPYTTITATNTQGISLFDGTTTTLTFSNVITLWAQASSTLSPSPANSQSKLAPGHAQFNGVVFGSIFGGLSIIAFGMIYWKFWRHWHLRKSRVGVGIGDENGPEKAQLHSDCIPPKTPEEIDGSPRGPVAELPAIEAAVEMPGSVINSSREGD</sequence>
<feature type="transmembrane region" description="Helical" evidence="2">
    <location>
        <begin position="193"/>
        <end position="215"/>
    </location>
</feature>
<keyword evidence="2" id="KW-0472">Membrane</keyword>
<keyword evidence="2" id="KW-0812">Transmembrane</keyword>
<dbReference type="AlphaFoldDB" id="G2XUX5"/>
<dbReference type="HOGENOM" id="CLU_1008301_0_0_1"/>
<dbReference type="PANTHER" id="PTHR38122:SF1">
    <property type="entry name" value="GLYCOPROTEIN X"/>
    <property type="match status" value="1"/>
</dbReference>
<dbReference type="EMBL" id="FQ790270">
    <property type="protein sequence ID" value="CCD44295.1"/>
    <property type="molecule type" value="Genomic_DNA"/>
</dbReference>
<protein>
    <submittedName>
        <fullName evidence="3">Uncharacterized protein</fullName>
    </submittedName>
</protein>
<evidence type="ECO:0000313" key="4">
    <source>
        <dbReference type="Proteomes" id="UP000008177"/>
    </source>
</evidence>
<proteinExistence type="predicted"/>
<evidence type="ECO:0000256" key="2">
    <source>
        <dbReference type="SAM" id="Phobius"/>
    </source>
</evidence>
<accession>G2XUX5</accession>
<feature type="region of interest" description="Disordered" evidence="1">
    <location>
        <begin position="239"/>
        <end position="264"/>
    </location>
</feature>
<name>G2XUX5_BOTF4</name>
<evidence type="ECO:0000313" key="3">
    <source>
        <dbReference type="EMBL" id="CCD44295.1"/>
    </source>
</evidence>
<gene>
    <name evidence="3" type="ORF">BofuT4_P058750.1</name>
</gene>
<dbReference type="Proteomes" id="UP000008177">
    <property type="component" value="Unplaced contigs"/>
</dbReference>
<keyword evidence="2" id="KW-1133">Transmembrane helix</keyword>
<reference evidence="4" key="1">
    <citation type="journal article" date="2011" name="PLoS Genet.">
        <title>Genomic analysis of the necrotrophic fungal pathogens Sclerotinia sclerotiorum and Botrytis cinerea.</title>
        <authorList>
            <person name="Amselem J."/>
            <person name="Cuomo C.A."/>
            <person name="van Kan J.A."/>
            <person name="Viaud M."/>
            <person name="Benito E.P."/>
            <person name="Couloux A."/>
            <person name="Coutinho P.M."/>
            <person name="de Vries R.P."/>
            <person name="Dyer P.S."/>
            <person name="Fillinger S."/>
            <person name="Fournier E."/>
            <person name="Gout L."/>
            <person name="Hahn M."/>
            <person name="Kohn L."/>
            <person name="Lapalu N."/>
            <person name="Plummer K.M."/>
            <person name="Pradier J.M."/>
            <person name="Quevillon E."/>
            <person name="Sharon A."/>
            <person name="Simon A."/>
            <person name="ten Have A."/>
            <person name="Tudzynski B."/>
            <person name="Tudzynski P."/>
            <person name="Wincker P."/>
            <person name="Andrew M."/>
            <person name="Anthouard V."/>
            <person name="Beever R.E."/>
            <person name="Beffa R."/>
            <person name="Benoit I."/>
            <person name="Bouzid O."/>
            <person name="Brault B."/>
            <person name="Chen Z."/>
            <person name="Choquer M."/>
            <person name="Collemare J."/>
            <person name="Cotton P."/>
            <person name="Danchin E.G."/>
            <person name="Da Silva C."/>
            <person name="Gautier A."/>
            <person name="Giraud C."/>
            <person name="Giraud T."/>
            <person name="Gonzalez C."/>
            <person name="Grossetete S."/>
            <person name="Guldener U."/>
            <person name="Henrissat B."/>
            <person name="Howlett B.J."/>
            <person name="Kodira C."/>
            <person name="Kretschmer M."/>
            <person name="Lappartient A."/>
            <person name="Leroch M."/>
            <person name="Levis C."/>
            <person name="Mauceli E."/>
            <person name="Neuveglise C."/>
            <person name="Oeser B."/>
            <person name="Pearson M."/>
            <person name="Poulain J."/>
            <person name="Poussereau N."/>
            <person name="Quesneville H."/>
            <person name="Rascle C."/>
            <person name="Schumacher J."/>
            <person name="Segurens B."/>
            <person name="Sexton A."/>
            <person name="Silva E."/>
            <person name="Sirven C."/>
            <person name="Soanes D.M."/>
            <person name="Talbot N.J."/>
            <person name="Templeton M."/>
            <person name="Yandava C."/>
            <person name="Yarden O."/>
            <person name="Zeng Q."/>
            <person name="Rollins J.A."/>
            <person name="Lebrun M.H."/>
            <person name="Dickman M."/>
        </authorList>
    </citation>
    <scope>NUCLEOTIDE SEQUENCE [LARGE SCALE GENOMIC DNA]</scope>
    <source>
        <strain evidence="4">T4</strain>
    </source>
</reference>
<dbReference type="OrthoDB" id="5414836at2759"/>
<dbReference type="eggNOG" id="ENOG502T1R5">
    <property type="taxonomic scope" value="Eukaryota"/>
</dbReference>
<dbReference type="STRING" id="999810.G2XUX5"/>